<feature type="transmembrane region" description="Helical" evidence="1">
    <location>
        <begin position="26"/>
        <end position="53"/>
    </location>
</feature>
<reference evidence="2 3" key="1">
    <citation type="journal article" date="2015" name="Stand. Genomic Sci.">
        <title>High quality draft genome sequence of the moderately halophilic bacterium Pontibacillus yanchengensis Y32(T) and comparison among Pontibacillus genomes.</title>
        <authorList>
            <person name="Huang J."/>
            <person name="Qiao Z.X."/>
            <person name="Tang J.W."/>
            <person name="Wang G."/>
        </authorList>
    </citation>
    <scope>NUCLEOTIDE SEQUENCE [LARGE SCALE GENOMIC DNA]</scope>
    <source>
        <strain evidence="2 3">Y32</strain>
    </source>
</reference>
<keyword evidence="3" id="KW-1185">Reference proteome</keyword>
<accession>A0A0A2TJK5</accession>
<dbReference type="Proteomes" id="UP000030147">
    <property type="component" value="Unassembled WGS sequence"/>
</dbReference>
<dbReference type="EMBL" id="AVBF01000001">
    <property type="protein sequence ID" value="KGP74618.1"/>
    <property type="molecule type" value="Genomic_DNA"/>
</dbReference>
<feature type="transmembrane region" description="Helical" evidence="1">
    <location>
        <begin position="65"/>
        <end position="91"/>
    </location>
</feature>
<evidence type="ECO:0000313" key="2">
    <source>
        <dbReference type="EMBL" id="KGP74618.1"/>
    </source>
</evidence>
<sequence length="102" mass="11640">MIWFLLIALIFLSDWLAIHLHKTDKVHLWLSSIGMIFSAPLIGFLLGFVFLQFSRIFDPTSTHEGAGYGGVFIMFGLLANAIVFLIAGLIVKINRYYKYRQT</sequence>
<dbReference type="eggNOG" id="ENOG5034BY7">
    <property type="taxonomic scope" value="Bacteria"/>
</dbReference>
<protein>
    <submittedName>
        <fullName evidence="2">Inner-membrane translocator</fullName>
    </submittedName>
</protein>
<dbReference type="RefSeq" id="WP_052111080.1">
    <property type="nucleotide sequence ID" value="NZ_AVBF01000001.1"/>
</dbReference>
<keyword evidence="1" id="KW-0812">Transmembrane</keyword>
<comment type="caution">
    <text evidence="2">The sequence shown here is derived from an EMBL/GenBank/DDBJ whole genome shotgun (WGS) entry which is preliminary data.</text>
</comment>
<dbReference type="OrthoDB" id="2972300at2"/>
<name>A0A0A2TJK5_9BACI</name>
<evidence type="ECO:0000256" key="1">
    <source>
        <dbReference type="SAM" id="Phobius"/>
    </source>
</evidence>
<organism evidence="2 3">
    <name type="scientific">Pontibacillus yanchengensis Y32</name>
    <dbReference type="NCBI Taxonomy" id="1385514"/>
    <lineage>
        <taxon>Bacteria</taxon>
        <taxon>Bacillati</taxon>
        <taxon>Bacillota</taxon>
        <taxon>Bacilli</taxon>
        <taxon>Bacillales</taxon>
        <taxon>Bacillaceae</taxon>
        <taxon>Pontibacillus</taxon>
    </lineage>
</organism>
<dbReference type="AlphaFoldDB" id="A0A0A2TJK5"/>
<proteinExistence type="predicted"/>
<gene>
    <name evidence="2" type="ORF">N782_00845</name>
</gene>
<evidence type="ECO:0000313" key="3">
    <source>
        <dbReference type="Proteomes" id="UP000030147"/>
    </source>
</evidence>
<keyword evidence="1" id="KW-0472">Membrane</keyword>
<keyword evidence="1" id="KW-1133">Transmembrane helix</keyword>